<keyword evidence="6" id="KW-0808">Transferase</keyword>
<comment type="subcellular location">
    <subcellularLocation>
        <location evidence="1">Endoplasmic reticulum membrane</location>
        <topology evidence="1">Single-pass membrane protein</topology>
    </subcellularLocation>
</comment>
<evidence type="ECO:0000256" key="3">
    <source>
        <dbReference type="ARBA" id="ARBA00006739"/>
    </source>
</evidence>
<reference evidence="14 15" key="1">
    <citation type="submission" date="2017-09" db="EMBL/GenBank/DDBJ databases">
        <title>Depth-based differentiation of microbial function through sediment-hosted aquifers and enrichment of novel symbionts in the deep terrestrial subsurface.</title>
        <authorList>
            <person name="Probst A.J."/>
            <person name="Ladd B."/>
            <person name="Jarett J.K."/>
            <person name="Geller-Mcgrath D.E."/>
            <person name="Sieber C.M."/>
            <person name="Emerson J.B."/>
            <person name="Anantharaman K."/>
            <person name="Thomas B.C."/>
            <person name="Malmstrom R."/>
            <person name="Stieglmeier M."/>
            <person name="Klingl A."/>
            <person name="Woyke T."/>
            <person name="Ryan C.M."/>
            <person name="Banfield J.F."/>
        </authorList>
    </citation>
    <scope>NUCLEOTIDE SEQUENCE [LARGE SCALE GENOMIC DNA]</scope>
    <source>
        <strain evidence="14">CG22_combo_CG10-13_8_21_14_all_47_17</strain>
    </source>
</reference>
<evidence type="ECO:0000313" key="15">
    <source>
        <dbReference type="Proteomes" id="UP000231581"/>
    </source>
</evidence>
<evidence type="ECO:0000256" key="1">
    <source>
        <dbReference type="ARBA" id="ARBA00004389"/>
    </source>
</evidence>
<sequence length="233" mass="26272">MSISISFIIPAYNEAPHLQEKLAVVNAYAKSRGFFYELILVDDGSTDGTLRLAQELSLPELRVLQHPKNLGKGAAVQTGMLAATHEYALFLDADLSTPPEAFDRFIPALSMADMLIGSRSVSGKKLLQRQPLWRVALGKSFNFVLRLATPLPYRDTQCGFKCFNRNARVLFKEQMLQGWSFDAEILLRARLHGFSVKEIGVPWSHQNGSRVQLAHIKTVLHELTFLHQLARRR</sequence>
<evidence type="ECO:0000256" key="4">
    <source>
        <dbReference type="ARBA" id="ARBA00012583"/>
    </source>
</evidence>
<evidence type="ECO:0000256" key="10">
    <source>
        <dbReference type="ARBA" id="ARBA00022989"/>
    </source>
</evidence>
<evidence type="ECO:0000256" key="12">
    <source>
        <dbReference type="ARBA" id="ARBA00045097"/>
    </source>
</evidence>
<keyword evidence="8" id="KW-0256">Endoplasmic reticulum</keyword>
<evidence type="ECO:0000256" key="5">
    <source>
        <dbReference type="ARBA" id="ARBA00022676"/>
    </source>
</evidence>
<keyword evidence="5" id="KW-0328">Glycosyltransferase</keyword>
<dbReference type="EC" id="2.4.1.117" evidence="4"/>
<name>A0A2H0BR52_9BACT</name>
<dbReference type="Gene3D" id="3.90.550.10">
    <property type="entry name" value="Spore Coat Polysaccharide Biosynthesis Protein SpsA, Chain A"/>
    <property type="match status" value="1"/>
</dbReference>
<evidence type="ECO:0000256" key="2">
    <source>
        <dbReference type="ARBA" id="ARBA00004922"/>
    </source>
</evidence>
<dbReference type="SUPFAM" id="SSF53448">
    <property type="entry name" value="Nucleotide-diphospho-sugar transferases"/>
    <property type="match status" value="1"/>
</dbReference>
<accession>A0A2H0BR52</accession>
<feature type="domain" description="Glycosyltransferase 2-like" evidence="13">
    <location>
        <begin position="6"/>
        <end position="166"/>
    </location>
</feature>
<protein>
    <recommendedName>
        <fullName evidence="4">dolichyl-phosphate beta-glucosyltransferase</fullName>
        <ecNumber evidence="4">2.4.1.117</ecNumber>
    </recommendedName>
</protein>
<keyword evidence="11" id="KW-0472">Membrane</keyword>
<dbReference type="InterPro" id="IPR001173">
    <property type="entry name" value="Glyco_trans_2-like"/>
</dbReference>
<dbReference type="PANTHER" id="PTHR10859:SF91">
    <property type="entry name" value="DOLICHYL-PHOSPHATE BETA-GLUCOSYLTRANSFERASE"/>
    <property type="match status" value="1"/>
</dbReference>
<dbReference type="AlphaFoldDB" id="A0A2H0BR52"/>
<dbReference type="Pfam" id="PF00535">
    <property type="entry name" value="Glycos_transf_2"/>
    <property type="match status" value="1"/>
</dbReference>
<evidence type="ECO:0000256" key="7">
    <source>
        <dbReference type="ARBA" id="ARBA00022692"/>
    </source>
</evidence>
<evidence type="ECO:0000259" key="13">
    <source>
        <dbReference type="Pfam" id="PF00535"/>
    </source>
</evidence>
<evidence type="ECO:0000256" key="11">
    <source>
        <dbReference type="ARBA" id="ARBA00023136"/>
    </source>
</evidence>
<evidence type="ECO:0000256" key="6">
    <source>
        <dbReference type="ARBA" id="ARBA00022679"/>
    </source>
</evidence>
<keyword evidence="7" id="KW-0812">Transmembrane</keyword>
<gene>
    <name evidence="14" type="ORF">COX00_04540</name>
</gene>
<keyword evidence="9" id="KW-0735">Signal-anchor</keyword>
<dbReference type="Proteomes" id="UP000231581">
    <property type="component" value="Unassembled WGS sequence"/>
</dbReference>
<proteinExistence type="inferred from homology"/>
<evidence type="ECO:0000256" key="9">
    <source>
        <dbReference type="ARBA" id="ARBA00022968"/>
    </source>
</evidence>
<organism evidence="14 15">
    <name type="scientific">Candidatus Uhrbacteria bacterium CG22_combo_CG10-13_8_21_14_all_47_17</name>
    <dbReference type="NCBI Taxonomy" id="1975041"/>
    <lineage>
        <taxon>Bacteria</taxon>
        <taxon>Candidatus Uhriibacteriota</taxon>
    </lineage>
</organism>
<dbReference type="GO" id="GO:0004581">
    <property type="term" value="F:dolichyl-phosphate beta-glucosyltransferase activity"/>
    <property type="evidence" value="ECO:0007669"/>
    <property type="project" value="UniProtKB-EC"/>
</dbReference>
<dbReference type="InterPro" id="IPR029044">
    <property type="entry name" value="Nucleotide-diphossugar_trans"/>
</dbReference>
<evidence type="ECO:0000313" key="14">
    <source>
        <dbReference type="EMBL" id="PIP60166.1"/>
    </source>
</evidence>
<dbReference type="InterPro" id="IPR035518">
    <property type="entry name" value="DPG_synthase"/>
</dbReference>
<comment type="caution">
    <text evidence="14">The sequence shown here is derived from an EMBL/GenBank/DDBJ whole genome shotgun (WGS) entry which is preliminary data.</text>
</comment>
<dbReference type="CDD" id="cd04188">
    <property type="entry name" value="DPG_synthase"/>
    <property type="match status" value="1"/>
</dbReference>
<dbReference type="GO" id="GO:0006487">
    <property type="term" value="P:protein N-linked glycosylation"/>
    <property type="evidence" value="ECO:0007669"/>
    <property type="project" value="TreeGrafter"/>
</dbReference>
<comment type="pathway">
    <text evidence="2">Protein modification; protein glycosylation.</text>
</comment>
<keyword evidence="10" id="KW-1133">Transmembrane helix</keyword>
<comment type="similarity">
    <text evidence="3">Belongs to the glycosyltransferase 2 family.</text>
</comment>
<comment type="catalytic activity">
    <reaction evidence="12">
        <text>a di-trans,poly-cis-dolichyl phosphate + UDP-alpha-D-glucose = a di-trans,poly-cis-dolichyl beta-D-glucosyl phosphate + UDP</text>
        <dbReference type="Rhea" id="RHEA:15401"/>
        <dbReference type="Rhea" id="RHEA-COMP:19498"/>
        <dbReference type="Rhea" id="RHEA-COMP:19502"/>
        <dbReference type="ChEBI" id="CHEBI:57525"/>
        <dbReference type="ChEBI" id="CHEBI:57683"/>
        <dbReference type="ChEBI" id="CHEBI:58223"/>
        <dbReference type="ChEBI" id="CHEBI:58885"/>
        <dbReference type="EC" id="2.4.1.117"/>
    </reaction>
    <physiologicalReaction direction="left-to-right" evidence="12">
        <dbReference type="Rhea" id="RHEA:15402"/>
    </physiologicalReaction>
</comment>
<evidence type="ECO:0000256" key="8">
    <source>
        <dbReference type="ARBA" id="ARBA00022824"/>
    </source>
</evidence>
<dbReference type="PANTHER" id="PTHR10859">
    <property type="entry name" value="GLYCOSYL TRANSFERASE"/>
    <property type="match status" value="1"/>
</dbReference>
<dbReference type="EMBL" id="PCSZ01000078">
    <property type="protein sequence ID" value="PIP60166.1"/>
    <property type="molecule type" value="Genomic_DNA"/>
</dbReference>